<evidence type="ECO:0000256" key="2">
    <source>
        <dbReference type="ARBA" id="ARBA00023015"/>
    </source>
</evidence>
<proteinExistence type="inferred from homology"/>
<dbReference type="GO" id="GO:0045892">
    <property type="term" value="P:negative regulation of DNA-templated transcription"/>
    <property type="evidence" value="ECO:0007669"/>
    <property type="project" value="InterPro"/>
</dbReference>
<dbReference type="EMBL" id="FQZN01000002">
    <property type="protein sequence ID" value="SHI40072.1"/>
    <property type="molecule type" value="Genomic_DNA"/>
</dbReference>
<organism evidence="5 6">
    <name type="scientific">Bacteroides stercorirosoris</name>
    <dbReference type="NCBI Taxonomy" id="871324"/>
    <lineage>
        <taxon>Bacteria</taxon>
        <taxon>Pseudomonadati</taxon>
        <taxon>Bacteroidota</taxon>
        <taxon>Bacteroidia</taxon>
        <taxon>Bacteroidales</taxon>
        <taxon>Bacteroidaceae</taxon>
        <taxon>Bacteroides</taxon>
    </lineage>
</organism>
<dbReference type="Proteomes" id="UP000184192">
    <property type="component" value="Unassembled WGS sequence"/>
</dbReference>
<dbReference type="Gene3D" id="1.10.10.10">
    <property type="entry name" value="Winged helix-like DNA-binding domain superfamily/Winged helix DNA-binding domain"/>
    <property type="match status" value="1"/>
</dbReference>
<protein>
    <submittedName>
        <fullName evidence="5">Predicted transcriptional regulator</fullName>
    </submittedName>
</protein>
<dbReference type="SUPFAM" id="SSF46785">
    <property type="entry name" value="Winged helix' DNA-binding domain"/>
    <property type="match status" value="1"/>
</dbReference>
<dbReference type="RefSeq" id="WP_025834586.1">
    <property type="nucleotide sequence ID" value="NZ_FQZN01000002.1"/>
</dbReference>
<evidence type="ECO:0000256" key="4">
    <source>
        <dbReference type="ARBA" id="ARBA00023163"/>
    </source>
</evidence>
<reference evidence="6" key="1">
    <citation type="submission" date="2016-11" db="EMBL/GenBank/DDBJ databases">
        <authorList>
            <person name="Varghese N."/>
            <person name="Submissions S."/>
        </authorList>
    </citation>
    <scope>NUCLEOTIDE SEQUENCE [LARGE SCALE GENOMIC DNA]</scope>
    <source>
        <strain evidence="6">DSM 26884</strain>
    </source>
</reference>
<gene>
    <name evidence="5" type="ORF">SAMN05444350_10218</name>
</gene>
<dbReference type="GeneID" id="92710561"/>
<keyword evidence="3" id="KW-0238">DNA-binding</keyword>
<evidence type="ECO:0000313" key="6">
    <source>
        <dbReference type="Proteomes" id="UP000184192"/>
    </source>
</evidence>
<keyword evidence="2" id="KW-0805">Transcription regulation</keyword>
<dbReference type="Gene3D" id="1.10.4040.10">
    <property type="entry name" value="Penicillinase repressor domain"/>
    <property type="match status" value="1"/>
</dbReference>
<dbReference type="GO" id="GO:0003677">
    <property type="term" value="F:DNA binding"/>
    <property type="evidence" value="ECO:0007669"/>
    <property type="project" value="UniProtKB-KW"/>
</dbReference>
<keyword evidence="6" id="KW-1185">Reference proteome</keyword>
<name>A0A1M6AUD2_9BACE</name>
<accession>A0A1M6AUD2</accession>
<dbReference type="InterPro" id="IPR005650">
    <property type="entry name" value="BlaI_family"/>
</dbReference>
<dbReference type="PIRSF" id="PIRSF019455">
    <property type="entry name" value="CopR_AtkY"/>
    <property type="match status" value="1"/>
</dbReference>
<dbReference type="Pfam" id="PF03965">
    <property type="entry name" value="Penicillinase_R"/>
    <property type="match status" value="1"/>
</dbReference>
<dbReference type="InterPro" id="IPR036390">
    <property type="entry name" value="WH_DNA-bd_sf"/>
</dbReference>
<keyword evidence="4" id="KW-0804">Transcription</keyword>
<evidence type="ECO:0000313" key="5">
    <source>
        <dbReference type="EMBL" id="SHI40072.1"/>
    </source>
</evidence>
<dbReference type="InterPro" id="IPR036388">
    <property type="entry name" value="WH-like_DNA-bd_sf"/>
</dbReference>
<evidence type="ECO:0000256" key="1">
    <source>
        <dbReference type="ARBA" id="ARBA00011046"/>
    </source>
</evidence>
<evidence type="ECO:0000256" key="3">
    <source>
        <dbReference type="ARBA" id="ARBA00023125"/>
    </source>
</evidence>
<comment type="similarity">
    <text evidence="1">Belongs to the BlaI transcriptional regulatory family.</text>
</comment>
<dbReference type="AlphaFoldDB" id="A0A1M6AUD2"/>
<dbReference type="eggNOG" id="COG3682">
    <property type="taxonomic scope" value="Bacteria"/>
</dbReference>
<sequence length="122" mass="14297">MKRLTAKEEEIMRMFWEHGPMFVRELLAFYEEPKPHYNTVSTLVRGLEEKGFVKYRPYGNTYQYYAAVSDKDYKRSALNDVVAQYYNNSYTNVVSAFIEEEGMSVDELKALIARIEDKKANG</sequence>